<dbReference type="InterPro" id="IPR006427">
    <property type="entry name" value="Portal_HK97"/>
</dbReference>
<dbReference type="GeneID" id="98567044"/>
<organism evidence="1 3">
    <name type="scientific">Vagococcus salmoninarum</name>
    <dbReference type="NCBI Taxonomy" id="2739"/>
    <lineage>
        <taxon>Bacteria</taxon>
        <taxon>Bacillati</taxon>
        <taxon>Bacillota</taxon>
        <taxon>Bacilli</taxon>
        <taxon>Lactobacillales</taxon>
        <taxon>Enterococcaceae</taxon>
        <taxon>Vagococcus</taxon>
    </lineage>
</organism>
<evidence type="ECO:0000313" key="2">
    <source>
        <dbReference type="EMBL" id="RST98007.1"/>
    </source>
</evidence>
<protein>
    <submittedName>
        <fullName evidence="1">Phage portal protein</fullName>
    </submittedName>
</protein>
<comment type="caution">
    <text evidence="1">The sequence shown here is derived from an EMBL/GenBank/DDBJ whole genome shotgun (WGS) entry which is preliminary data.</text>
</comment>
<gene>
    <name evidence="1" type="ORF">CBF35_00195</name>
    <name evidence="2" type="ORF">CBF35_01575</name>
</gene>
<dbReference type="EMBL" id="NGJU01000001">
    <property type="protein sequence ID" value="RST98007.1"/>
    <property type="molecule type" value="Genomic_DNA"/>
</dbReference>
<evidence type="ECO:0000313" key="1">
    <source>
        <dbReference type="EMBL" id="RST97746.1"/>
    </source>
</evidence>
<name>A0A429ZVT4_9ENTE</name>
<dbReference type="Pfam" id="PF04860">
    <property type="entry name" value="Phage_portal"/>
    <property type="match status" value="1"/>
</dbReference>
<dbReference type="EMBL" id="NGJU01000001">
    <property type="protein sequence ID" value="RST97746.1"/>
    <property type="molecule type" value="Genomic_DNA"/>
</dbReference>
<dbReference type="AlphaFoldDB" id="A0A429ZVT4"/>
<dbReference type="OrthoDB" id="9765386at2"/>
<evidence type="ECO:0000313" key="3">
    <source>
        <dbReference type="Proteomes" id="UP000287239"/>
    </source>
</evidence>
<proteinExistence type="predicted"/>
<keyword evidence="3" id="KW-1185">Reference proteome</keyword>
<dbReference type="NCBIfam" id="TIGR01537">
    <property type="entry name" value="portal_HK97"/>
    <property type="match status" value="1"/>
</dbReference>
<accession>A0A429ZVT4</accession>
<dbReference type="RefSeq" id="WP_126777899.1">
    <property type="nucleotide sequence ID" value="NZ_JBQDMR010000068.1"/>
</dbReference>
<sequence>MALFKARSIKKTTGDPFLDSVVSLTSDNQSDFTSIRALRNSDVFTAIKVIASDIASSELQLIKSGLVEEEAKLSYLINVKPNQLMDGWHFKFALAANMLLNGNSFAEIIRNGEEVAELRLLLNSEVSLIQNENGTLTYEKKEGTASIKLAAHDVLHFKYFSQDGIVGLSPLHSLKDELNVQEAGNNTLYNFFSKGVNGSGILTVHKSDLDGKAKEAIRKKFEEANGSNDGENSLRTIILDETMDYKTLEINTEVLKLVNSNDWTTKQIAKVFGISTDRLGVEQQHSSNVQANLMYLQNTLIHFFSVFTTEIRSKLLDDKKLSVRFNADRLLETDPQSVLETTIKAVQGSLLTINEGRKKIGLPKADGGDRLLVSLNYTHLDNLDTYQFRKENTVDE</sequence>
<dbReference type="InterPro" id="IPR006944">
    <property type="entry name" value="Phage/GTA_portal"/>
</dbReference>
<reference evidence="1 3" key="1">
    <citation type="submission" date="2017-05" db="EMBL/GenBank/DDBJ databases">
        <title>Vagococcus spp. assemblies.</title>
        <authorList>
            <person name="Gulvik C.A."/>
        </authorList>
    </citation>
    <scope>NUCLEOTIDE SEQUENCE [LARGE SCALE GENOMIC DNA]</scope>
    <source>
        <strain evidence="1 3">NCFB 2777</strain>
    </source>
</reference>
<dbReference type="Proteomes" id="UP000287239">
    <property type="component" value="Unassembled WGS sequence"/>
</dbReference>